<dbReference type="Pfam" id="PF26618">
    <property type="entry name" value="DUF8196"/>
    <property type="match status" value="1"/>
</dbReference>
<dbReference type="PANTHER" id="PTHR38753">
    <property type="entry name" value="SLR1441 PROTEIN"/>
    <property type="match status" value="1"/>
</dbReference>
<evidence type="ECO:0000313" key="3">
    <source>
        <dbReference type="Proteomes" id="UP000663722"/>
    </source>
</evidence>
<dbReference type="InterPro" id="IPR011335">
    <property type="entry name" value="Restrct_endonuc-II-like"/>
</dbReference>
<protein>
    <submittedName>
        <fullName evidence="2">Restriction endonuclease domain-containing protein</fullName>
    </submittedName>
</protein>
<keyword evidence="2" id="KW-0378">Hydrolase</keyword>
<feature type="domain" description="DUF8196" evidence="1">
    <location>
        <begin position="128"/>
        <end position="212"/>
    </location>
</feature>
<evidence type="ECO:0000313" key="2">
    <source>
        <dbReference type="EMBL" id="QTA92320.1"/>
    </source>
</evidence>
<proteinExistence type="predicted"/>
<dbReference type="PANTHER" id="PTHR38753:SF1">
    <property type="entry name" value="SLR1441 PROTEIN"/>
    <property type="match status" value="1"/>
</dbReference>
<accession>A0A975BWA2</accession>
<sequence length="223" mass="25659">MSANLQKQVDGLEKRTDSLENILGQFISSMNSTLTRMEADTRAFREEIRADTKAFREEIRADTKALKNEMKTLKKETNKRWGELANKMGTLVEDIAAPNIPGIAAEYFGDRYLTFFGIRIRKPRGDSLSDQREFDVVAVSEKNFYINETKSKPRPEDVRDFVSVLEELPDYFPECRGRKVIPVFSSLYIPEEIVIHLSRNGIYAMAMREDTMDLLNFDEVVGK</sequence>
<dbReference type="SUPFAM" id="SSF52980">
    <property type="entry name" value="Restriction endonuclease-like"/>
    <property type="match status" value="1"/>
</dbReference>
<gene>
    <name evidence="2" type="ORF">dnm_083980</name>
</gene>
<dbReference type="EMBL" id="CP061800">
    <property type="protein sequence ID" value="QTA92320.1"/>
    <property type="molecule type" value="Genomic_DNA"/>
</dbReference>
<dbReference type="InterPro" id="IPR058509">
    <property type="entry name" value="DUF8196"/>
</dbReference>
<dbReference type="KEGG" id="dmm:dnm_083980"/>
<dbReference type="AlphaFoldDB" id="A0A975BWA2"/>
<reference evidence="2" key="1">
    <citation type="journal article" date="2021" name="Microb. Physiol.">
        <title>Proteogenomic Insights into the Physiology of Marine, Sulfate-Reducing, Filamentous Desulfonema limicola and Desulfonema magnum.</title>
        <authorList>
            <person name="Schnaars V."/>
            <person name="Wohlbrand L."/>
            <person name="Scheve S."/>
            <person name="Hinrichs C."/>
            <person name="Reinhardt R."/>
            <person name="Rabus R."/>
        </authorList>
    </citation>
    <scope>NUCLEOTIDE SEQUENCE</scope>
    <source>
        <strain evidence="2">4be13</strain>
    </source>
</reference>
<dbReference type="RefSeq" id="WP_207679734.1">
    <property type="nucleotide sequence ID" value="NZ_CP061800.1"/>
</dbReference>
<dbReference type="Proteomes" id="UP000663722">
    <property type="component" value="Chromosome"/>
</dbReference>
<keyword evidence="2" id="KW-0255">Endonuclease</keyword>
<evidence type="ECO:0000259" key="1">
    <source>
        <dbReference type="Pfam" id="PF26618"/>
    </source>
</evidence>
<keyword evidence="3" id="KW-1185">Reference proteome</keyword>
<name>A0A975BWA2_9BACT</name>
<dbReference type="GO" id="GO:0004519">
    <property type="term" value="F:endonuclease activity"/>
    <property type="evidence" value="ECO:0007669"/>
    <property type="project" value="UniProtKB-KW"/>
</dbReference>
<keyword evidence="2" id="KW-0540">Nuclease</keyword>
<organism evidence="2 3">
    <name type="scientific">Desulfonema magnum</name>
    <dbReference type="NCBI Taxonomy" id="45655"/>
    <lineage>
        <taxon>Bacteria</taxon>
        <taxon>Pseudomonadati</taxon>
        <taxon>Thermodesulfobacteriota</taxon>
        <taxon>Desulfobacteria</taxon>
        <taxon>Desulfobacterales</taxon>
        <taxon>Desulfococcaceae</taxon>
        <taxon>Desulfonema</taxon>
    </lineage>
</organism>